<accession>A0ABS8X7I7</accession>
<gene>
    <name evidence="1" type="ORF">LXO92_12240</name>
</gene>
<comment type="caution">
    <text evidence="1">The sequence shown here is derived from an EMBL/GenBank/DDBJ whole genome shotgun (WGS) entry which is preliminary data.</text>
</comment>
<sequence>MKHLSKNSLLMTHHANKALAEQLQQANIQFIDYSGNAYINEPPIFIFIKGELSQKVSSYDELAFDLNSANIKIIFALLAIKGAINLTYREIAKMSDVALGSINKTFLMLQKYNYLIIKQNGAE</sequence>
<protein>
    <submittedName>
        <fullName evidence="1">Uncharacterized protein</fullName>
    </submittedName>
</protein>
<organism evidence="1 2">
    <name type="scientific">Legionella resiliens</name>
    <dbReference type="NCBI Taxonomy" id="2905958"/>
    <lineage>
        <taxon>Bacteria</taxon>
        <taxon>Pseudomonadati</taxon>
        <taxon>Pseudomonadota</taxon>
        <taxon>Gammaproteobacteria</taxon>
        <taxon>Legionellales</taxon>
        <taxon>Legionellaceae</taxon>
        <taxon>Legionella</taxon>
    </lineage>
</organism>
<dbReference type="EMBL" id="JAJTND010000004">
    <property type="protein sequence ID" value="MCE3533150.1"/>
    <property type="molecule type" value="Genomic_DNA"/>
</dbReference>
<reference evidence="1 2" key="1">
    <citation type="journal article" date="2024" name="Pathogens">
        <title>Characterization of a Novel Species of Legionella Isolated from a Healthcare Facility: Legionella resiliens sp. nov.</title>
        <authorList>
            <person name="Cristino S."/>
            <person name="Pascale M.R."/>
            <person name="Marino F."/>
            <person name="Derelitto C."/>
            <person name="Salaris S."/>
            <person name="Orsini M."/>
            <person name="Squarzoni S."/>
            <person name="Grottola A."/>
            <person name="Girolamini L."/>
        </authorList>
    </citation>
    <scope>NUCLEOTIDE SEQUENCE [LARGE SCALE GENOMIC DNA]</scope>
    <source>
        <strain evidence="1 2">8cVS16</strain>
    </source>
</reference>
<keyword evidence="2" id="KW-1185">Reference proteome</keyword>
<evidence type="ECO:0000313" key="1">
    <source>
        <dbReference type="EMBL" id="MCE3533150.1"/>
    </source>
</evidence>
<name>A0ABS8X7I7_9GAMM</name>
<proteinExistence type="predicted"/>
<dbReference type="Proteomes" id="UP001320170">
    <property type="component" value="Unassembled WGS sequence"/>
</dbReference>
<dbReference type="RefSeq" id="WP_232891060.1">
    <property type="nucleotide sequence ID" value="NZ_JAJSPM010000008.1"/>
</dbReference>
<evidence type="ECO:0000313" key="2">
    <source>
        <dbReference type="Proteomes" id="UP001320170"/>
    </source>
</evidence>